<feature type="compositionally biased region" description="Basic residues" evidence="1">
    <location>
        <begin position="9"/>
        <end position="23"/>
    </location>
</feature>
<organism evidence="2 3">
    <name type="scientific">Cinara cedri</name>
    <dbReference type="NCBI Taxonomy" id="506608"/>
    <lineage>
        <taxon>Eukaryota</taxon>
        <taxon>Metazoa</taxon>
        <taxon>Ecdysozoa</taxon>
        <taxon>Arthropoda</taxon>
        <taxon>Hexapoda</taxon>
        <taxon>Insecta</taxon>
        <taxon>Pterygota</taxon>
        <taxon>Neoptera</taxon>
        <taxon>Paraneoptera</taxon>
        <taxon>Hemiptera</taxon>
        <taxon>Sternorrhyncha</taxon>
        <taxon>Aphidomorpha</taxon>
        <taxon>Aphidoidea</taxon>
        <taxon>Aphididae</taxon>
        <taxon>Lachninae</taxon>
        <taxon>Cinara</taxon>
    </lineage>
</organism>
<dbReference type="EMBL" id="CABPRJ010002384">
    <property type="protein sequence ID" value="VVC44604.1"/>
    <property type="molecule type" value="Genomic_DNA"/>
</dbReference>
<proteinExistence type="predicted"/>
<evidence type="ECO:0000256" key="1">
    <source>
        <dbReference type="SAM" id="MobiDB-lite"/>
    </source>
</evidence>
<evidence type="ECO:0000313" key="2">
    <source>
        <dbReference type="EMBL" id="VVC44604.1"/>
    </source>
</evidence>
<sequence length="154" mass="17078">MSCLSIPRSNKRRNTANAKRVRLARSNETSGDRDYGLSQKEIVERNRMPIFKVQCQGARAVHDKRKLKSDEPDFNDVCGSSNARKRQGPDDGDFVTAEPMIISMRFPLSVTATVKSGGPLLTILPRSGVRLNILMPGTITRVDEILKTLPIVNA</sequence>
<reference evidence="2 3" key="1">
    <citation type="submission" date="2019-08" db="EMBL/GenBank/DDBJ databases">
        <authorList>
            <person name="Alioto T."/>
            <person name="Alioto T."/>
            <person name="Gomez Garrido J."/>
        </authorList>
    </citation>
    <scope>NUCLEOTIDE SEQUENCE [LARGE SCALE GENOMIC DNA]</scope>
</reference>
<feature type="region of interest" description="Disordered" evidence="1">
    <location>
        <begin position="63"/>
        <end position="92"/>
    </location>
</feature>
<accession>A0A5E4NPT2</accession>
<gene>
    <name evidence="2" type="ORF">CINCED_3A010558</name>
</gene>
<dbReference type="AlphaFoldDB" id="A0A5E4NPT2"/>
<evidence type="ECO:0000313" key="3">
    <source>
        <dbReference type="Proteomes" id="UP000325440"/>
    </source>
</evidence>
<dbReference type="Proteomes" id="UP000325440">
    <property type="component" value="Unassembled WGS sequence"/>
</dbReference>
<keyword evidence="3" id="KW-1185">Reference proteome</keyword>
<feature type="region of interest" description="Disordered" evidence="1">
    <location>
        <begin position="1"/>
        <end position="34"/>
    </location>
</feature>
<name>A0A5E4NPT2_9HEMI</name>
<protein>
    <submittedName>
        <fullName evidence="2">Uncharacterized protein</fullName>
    </submittedName>
</protein>